<dbReference type="PANTHER" id="PTHR33876">
    <property type="entry name" value="UNNAMED PRODUCT"/>
    <property type="match status" value="1"/>
</dbReference>
<keyword evidence="3" id="KW-1185">Reference proteome</keyword>
<evidence type="ECO:0000313" key="2">
    <source>
        <dbReference type="EMBL" id="NKI17062.1"/>
    </source>
</evidence>
<evidence type="ECO:0000256" key="1">
    <source>
        <dbReference type="SAM" id="Phobius"/>
    </source>
</evidence>
<name>A0ABX1GEZ7_9GAMM</name>
<keyword evidence="1" id="KW-1133">Transmembrane helix</keyword>
<dbReference type="PANTHER" id="PTHR33876:SF4">
    <property type="entry name" value="CHLOROPLAST PROTEIN FOR GROWTH AND FERTILITY 2"/>
    <property type="match status" value="1"/>
</dbReference>
<accession>A0ABX1GEZ7</accession>
<feature type="transmembrane region" description="Helical" evidence="1">
    <location>
        <begin position="52"/>
        <end position="76"/>
    </location>
</feature>
<keyword evidence="1" id="KW-0472">Membrane</keyword>
<organism evidence="2 3">
    <name type="scientific">Spongiibacter thalassae</name>
    <dbReference type="NCBI Taxonomy" id="2721624"/>
    <lineage>
        <taxon>Bacteria</taxon>
        <taxon>Pseudomonadati</taxon>
        <taxon>Pseudomonadota</taxon>
        <taxon>Gammaproteobacteria</taxon>
        <taxon>Cellvibrionales</taxon>
        <taxon>Spongiibacteraceae</taxon>
        <taxon>Spongiibacter</taxon>
    </lineage>
</organism>
<dbReference type="EMBL" id="JAAWWK010000002">
    <property type="protein sequence ID" value="NKI17062.1"/>
    <property type="molecule type" value="Genomic_DNA"/>
</dbReference>
<feature type="transmembrane region" description="Helical" evidence="1">
    <location>
        <begin position="142"/>
        <end position="162"/>
    </location>
</feature>
<evidence type="ECO:0000313" key="3">
    <source>
        <dbReference type="Proteomes" id="UP000765845"/>
    </source>
</evidence>
<reference evidence="2 3" key="1">
    <citation type="submission" date="2020-04" db="EMBL/GenBank/DDBJ databases">
        <authorList>
            <person name="Yoon J."/>
        </authorList>
    </citation>
    <scope>NUCLEOTIDE SEQUENCE [LARGE SCALE GENOMIC DNA]</scope>
    <source>
        <strain evidence="2 3">KMU-166</strain>
    </source>
</reference>
<feature type="transmembrane region" description="Helical" evidence="1">
    <location>
        <begin position="174"/>
        <end position="198"/>
    </location>
</feature>
<keyword evidence="1" id="KW-0812">Transmembrane</keyword>
<dbReference type="Proteomes" id="UP000765845">
    <property type="component" value="Unassembled WGS sequence"/>
</dbReference>
<feature type="transmembrane region" description="Helical" evidence="1">
    <location>
        <begin position="210"/>
        <end position="230"/>
    </location>
</feature>
<dbReference type="RefSeq" id="WP_168449592.1">
    <property type="nucleotide sequence ID" value="NZ_JAAWWK010000002.1"/>
</dbReference>
<sequence length="233" mass="24700">MSASIIAILGMGLSLGFVHALDADHVMAVSALSSARRNSRHIFLRSLRYCGFWALGHGAVLMVAALLLFGLGLGLPVGLQRFAEQSVGLVLIAIGLLLLRQLRQEQLSLHRHNHGDVEHTHLVDHRRQAAHASLPGDSRAHFPALVGVLHGLAGSAPALALVPVASGMGGGWAVAYVAVFSLSVLLGMLAVGAGLGGLQRFLANRGTRLLLWFRRFLALSTVGFGAYWFAQAL</sequence>
<feature type="transmembrane region" description="Helical" evidence="1">
    <location>
        <begin position="6"/>
        <end position="32"/>
    </location>
</feature>
<feature type="transmembrane region" description="Helical" evidence="1">
    <location>
        <begin position="82"/>
        <end position="99"/>
    </location>
</feature>
<comment type="caution">
    <text evidence="2">The sequence shown here is derived from an EMBL/GenBank/DDBJ whole genome shotgun (WGS) entry which is preliminary data.</text>
</comment>
<gene>
    <name evidence="2" type="ORF">HCU74_06460</name>
</gene>
<proteinExistence type="predicted"/>
<dbReference type="InterPro" id="IPR052776">
    <property type="entry name" value="Chloro_ReproSupport/MetalTrans"/>
</dbReference>
<protein>
    <submittedName>
        <fullName evidence="2">Urease accessory protein</fullName>
    </submittedName>
</protein>